<dbReference type="InterPro" id="IPR052514">
    <property type="entry name" value="SAM-dependent_MTase"/>
</dbReference>
<sequence>MLSDDDVIRCPVALRNPFQVESLPFLSRVHRAAFRKRRRLSKRFVGKPAKRLFTFLTRRGVSGEGTFSIEVDGRQRQMRFNASNTQFGALYLPQSLPVYEPETSALLDLLVGDNDVFFDVGANWGWYSLLLASRPGFTGSVHAFEPFPTTFLDLSSVVEQAGLSQRIHCHDVALADKAGEISMGFSDGIQSGLARLGESGGTIVRMVRLDDMSLPSPAVIKIDAEDHELEVLQGAEATIAAARPLIVFENWLHRDNPDLTLAPIRFLAERGYRFFYPGWIAGDRDCVVQDLALPPILTLVPMLTAQRFQLPSQLNIVAVPHCRIDAFRGRFA</sequence>
<dbReference type="InterPro" id="IPR029063">
    <property type="entry name" value="SAM-dependent_MTases_sf"/>
</dbReference>
<evidence type="ECO:0000259" key="1">
    <source>
        <dbReference type="Pfam" id="PF05050"/>
    </source>
</evidence>
<dbReference type="GO" id="GO:0032259">
    <property type="term" value="P:methylation"/>
    <property type="evidence" value="ECO:0007669"/>
    <property type="project" value="UniProtKB-KW"/>
</dbReference>
<evidence type="ECO:0000313" key="3">
    <source>
        <dbReference type="Proteomes" id="UP000680714"/>
    </source>
</evidence>
<dbReference type="Pfam" id="PF05050">
    <property type="entry name" value="Methyltransf_21"/>
    <property type="match status" value="1"/>
</dbReference>
<accession>A0ABS5IDN2</accession>
<gene>
    <name evidence="2" type="ORF">KEC16_12370</name>
</gene>
<protein>
    <submittedName>
        <fullName evidence="2">FkbM family methyltransferase</fullName>
    </submittedName>
</protein>
<dbReference type="PANTHER" id="PTHR34203:SF15">
    <property type="entry name" value="SLL1173 PROTEIN"/>
    <property type="match status" value="1"/>
</dbReference>
<dbReference type="NCBIfam" id="TIGR01444">
    <property type="entry name" value="fkbM_fam"/>
    <property type="match status" value="1"/>
</dbReference>
<dbReference type="PANTHER" id="PTHR34203">
    <property type="entry name" value="METHYLTRANSFERASE, FKBM FAMILY PROTEIN"/>
    <property type="match status" value="1"/>
</dbReference>
<keyword evidence="2" id="KW-0489">Methyltransferase</keyword>
<dbReference type="GO" id="GO:0008168">
    <property type="term" value="F:methyltransferase activity"/>
    <property type="evidence" value="ECO:0007669"/>
    <property type="project" value="UniProtKB-KW"/>
</dbReference>
<dbReference type="Proteomes" id="UP000680714">
    <property type="component" value="Unassembled WGS sequence"/>
</dbReference>
<dbReference type="EMBL" id="JAGTUF010000011">
    <property type="protein sequence ID" value="MBR9972510.1"/>
    <property type="molecule type" value="Genomic_DNA"/>
</dbReference>
<comment type="caution">
    <text evidence="2">The sequence shown here is derived from an EMBL/GenBank/DDBJ whole genome shotgun (WGS) entry which is preliminary data.</text>
</comment>
<organism evidence="2 3">
    <name type="scientific">Magnetospirillum sulfuroxidans</name>
    <dbReference type="NCBI Taxonomy" id="611300"/>
    <lineage>
        <taxon>Bacteria</taxon>
        <taxon>Pseudomonadati</taxon>
        <taxon>Pseudomonadota</taxon>
        <taxon>Alphaproteobacteria</taxon>
        <taxon>Rhodospirillales</taxon>
        <taxon>Rhodospirillaceae</taxon>
        <taxon>Magnetospirillum</taxon>
    </lineage>
</organism>
<keyword evidence="2" id="KW-0808">Transferase</keyword>
<evidence type="ECO:0000313" key="2">
    <source>
        <dbReference type="EMBL" id="MBR9972510.1"/>
    </source>
</evidence>
<proteinExistence type="predicted"/>
<feature type="domain" description="Methyltransferase FkbM" evidence="1">
    <location>
        <begin position="119"/>
        <end position="274"/>
    </location>
</feature>
<dbReference type="Gene3D" id="3.40.50.150">
    <property type="entry name" value="Vaccinia Virus protein VP39"/>
    <property type="match status" value="1"/>
</dbReference>
<dbReference type="SUPFAM" id="SSF53335">
    <property type="entry name" value="S-adenosyl-L-methionine-dependent methyltransferases"/>
    <property type="match status" value="1"/>
</dbReference>
<keyword evidence="3" id="KW-1185">Reference proteome</keyword>
<dbReference type="RefSeq" id="WP_211549332.1">
    <property type="nucleotide sequence ID" value="NZ_JAGTUF010000011.1"/>
</dbReference>
<name>A0ABS5IDN2_9PROT</name>
<reference evidence="2 3" key="1">
    <citation type="submission" date="2021-04" db="EMBL/GenBank/DDBJ databases">
        <title>Magnetospirillum sulfuroxidans sp. nov., a facultative chemolithoautotrophic sulfur-oxidizing alphaproteobacterium isolated from freshwater sediment and proposals for Paramagetospirillum gen. nov., and Magnetospirillaceae fam. nov.</title>
        <authorList>
            <person name="Koziaeva V."/>
            <person name="Geelhoed J.S."/>
            <person name="Sorokin D.Y."/>
            <person name="Grouzdev D.S."/>
        </authorList>
    </citation>
    <scope>NUCLEOTIDE SEQUENCE [LARGE SCALE GENOMIC DNA]</scope>
    <source>
        <strain evidence="2 3">J10</strain>
    </source>
</reference>
<dbReference type="InterPro" id="IPR006342">
    <property type="entry name" value="FkbM_mtfrase"/>
</dbReference>